<feature type="transmembrane region" description="Helical" evidence="1">
    <location>
        <begin position="121"/>
        <end position="140"/>
    </location>
</feature>
<evidence type="ECO:0008006" key="4">
    <source>
        <dbReference type="Google" id="ProtNLM"/>
    </source>
</evidence>
<dbReference type="GO" id="GO:0019991">
    <property type="term" value="P:septate junction assembly"/>
    <property type="evidence" value="ECO:0007669"/>
    <property type="project" value="InterPro"/>
</dbReference>
<dbReference type="PANTHER" id="PTHR36692">
    <property type="entry name" value="PROTEIN SNAKESKIN"/>
    <property type="match status" value="1"/>
</dbReference>
<keyword evidence="1" id="KW-0472">Membrane</keyword>
<dbReference type="GO" id="GO:0005886">
    <property type="term" value="C:plasma membrane"/>
    <property type="evidence" value="ECO:0007669"/>
    <property type="project" value="TreeGrafter"/>
</dbReference>
<evidence type="ECO:0000313" key="3">
    <source>
        <dbReference type="Proteomes" id="UP001162156"/>
    </source>
</evidence>
<keyword evidence="1" id="KW-0812">Transmembrane</keyword>
<accession>A0AAV8Y3A6</accession>
<keyword evidence="3" id="KW-1185">Reference proteome</keyword>
<dbReference type="AlphaFoldDB" id="A0AAV8Y3A6"/>
<proteinExistence type="predicted"/>
<comment type="caution">
    <text evidence="2">The sequence shown here is derived from an EMBL/GenBank/DDBJ whole genome shotgun (WGS) entry which is preliminary data.</text>
</comment>
<gene>
    <name evidence="2" type="ORF">NQ314_009094</name>
</gene>
<reference evidence="2" key="1">
    <citation type="journal article" date="2023" name="Insect Mol. Biol.">
        <title>Genome sequencing provides insights into the evolution of gene families encoding plant cell wall-degrading enzymes in longhorned beetles.</title>
        <authorList>
            <person name="Shin N.R."/>
            <person name="Okamura Y."/>
            <person name="Kirsch R."/>
            <person name="Pauchet Y."/>
        </authorList>
    </citation>
    <scope>NUCLEOTIDE SEQUENCE</scope>
    <source>
        <strain evidence="2">RBIC_L_NR</strain>
    </source>
</reference>
<protein>
    <recommendedName>
        <fullName evidence="4">MARVEL domain-containing protein</fullName>
    </recommendedName>
</protein>
<organism evidence="2 3">
    <name type="scientific">Rhamnusium bicolor</name>
    <dbReference type="NCBI Taxonomy" id="1586634"/>
    <lineage>
        <taxon>Eukaryota</taxon>
        <taxon>Metazoa</taxon>
        <taxon>Ecdysozoa</taxon>
        <taxon>Arthropoda</taxon>
        <taxon>Hexapoda</taxon>
        <taxon>Insecta</taxon>
        <taxon>Pterygota</taxon>
        <taxon>Neoptera</taxon>
        <taxon>Endopterygota</taxon>
        <taxon>Coleoptera</taxon>
        <taxon>Polyphaga</taxon>
        <taxon>Cucujiformia</taxon>
        <taxon>Chrysomeloidea</taxon>
        <taxon>Cerambycidae</taxon>
        <taxon>Lepturinae</taxon>
        <taxon>Rhagiini</taxon>
        <taxon>Rhamnusium</taxon>
    </lineage>
</organism>
<dbReference type="InterPro" id="IPR038976">
    <property type="entry name" value="Ssk"/>
</dbReference>
<dbReference type="EMBL" id="JANEYF010002500">
    <property type="protein sequence ID" value="KAJ8945731.1"/>
    <property type="molecule type" value="Genomic_DNA"/>
</dbReference>
<dbReference type="PANTHER" id="PTHR36692:SF2">
    <property type="entry name" value="GEO12064P1"/>
    <property type="match status" value="1"/>
</dbReference>
<evidence type="ECO:0000313" key="2">
    <source>
        <dbReference type="EMBL" id="KAJ8945731.1"/>
    </source>
</evidence>
<feature type="transmembrane region" description="Helical" evidence="1">
    <location>
        <begin position="93"/>
        <end position="114"/>
    </location>
</feature>
<feature type="transmembrane region" description="Helical" evidence="1">
    <location>
        <begin position="160"/>
        <end position="183"/>
    </location>
</feature>
<sequence>MGENSTTESKQEINRSHVMAMMRFFSVDSEMNIPNTSHGVQVPEMLQLADLWCKEFILKVVQLITGFICVGIYSEGLKFLKDSLYSMMFPNTVFSSFIIITSVIILSCMLGCAMPDVLIRIFNILGMILYFASATVTLYEGFAKEINEELDKELAFQRKLLLATSVISYFNSALYAVDVYFSIKKAITFEAS</sequence>
<dbReference type="Proteomes" id="UP001162156">
    <property type="component" value="Unassembled WGS sequence"/>
</dbReference>
<feature type="transmembrane region" description="Helical" evidence="1">
    <location>
        <begin position="56"/>
        <end position="73"/>
    </location>
</feature>
<evidence type="ECO:0000256" key="1">
    <source>
        <dbReference type="SAM" id="Phobius"/>
    </source>
</evidence>
<name>A0AAV8Y3A6_9CUCU</name>
<keyword evidence="1" id="KW-1133">Transmembrane helix</keyword>